<dbReference type="PANTHER" id="PTHR33744">
    <property type="entry name" value="CARBOHYDRATE DIACID REGULATOR"/>
    <property type="match status" value="1"/>
</dbReference>
<dbReference type="AlphaFoldDB" id="A0A6H0S903"/>
<dbReference type="InterPro" id="IPR051448">
    <property type="entry name" value="CdaR-like_regulators"/>
</dbReference>
<evidence type="ECO:0000259" key="4">
    <source>
        <dbReference type="Pfam" id="PF17853"/>
    </source>
</evidence>
<dbReference type="KEGG" id="mfre:EXE63_20010"/>
<evidence type="ECO:0000313" key="5">
    <source>
        <dbReference type="EMBL" id="QIV82919.1"/>
    </source>
</evidence>
<evidence type="ECO:0000313" key="6">
    <source>
        <dbReference type="Proteomes" id="UP000501849"/>
    </source>
</evidence>
<feature type="domain" description="CdaR GGDEF-like" evidence="4">
    <location>
        <begin position="288"/>
        <end position="395"/>
    </location>
</feature>
<dbReference type="PANTHER" id="PTHR33744:SF7">
    <property type="entry name" value="PUCR FAMILY TRANSCRIPTIONAL REGULATOR"/>
    <property type="match status" value="1"/>
</dbReference>
<gene>
    <name evidence="5" type="ORF">EXE63_20010</name>
</gene>
<dbReference type="EMBL" id="CP038799">
    <property type="protein sequence ID" value="QIV82919.1"/>
    <property type="molecule type" value="Genomic_DNA"/>
</dbReference>
<keyword evidence="6" id="KW-1185">Reference proteome</keyword>
<evidence type="ECO:0000256" key="1">
    <source>
        <dbReference type="ARBA" id="ARBA00006754"/>
    </source>
</evidence>
<feature type="domain" description="PucR C-terminal helix-turn-helix" evidence="3">
    <location>
        <begin position="462"/>
        <end position="518"/>
    </location>
</feature>
<reference evidence="5 6" key="1">
    <citation type="submission" date="2019-04" db="EMBL/GenBank/DDBJ databases">
        <title>Draft, Whole-Genome Sequence of the Anthracene-degrading Mycobacterium frederiksbergense LB501T, Isolated from a Polycyclic Aromatic Hydrocarbon (PAH)-Contaminated Soil.</title>
        <authorList>
            <person name="Augelletti F."/>
        </authorList>
    </citation>
    <scope>NUCLEOTIDE SEQUENCE [LARGE SCALE GENOMIC DNA]</scope>
    <source>
        <strain evidence="5 6">LB 501T</strain>
    </source>
</reference>
<name>A0A6H0S903_9MYCO</name>
<dbReference type="Pfam" id="PF17853">
    <property type="entry name" value="GGDEF_2"/>
    <property type="match status" value="1"/>
</dbReference>
<comment type="similarity">
    <text evidence="1">Belongs to the CdaR family.</text>
</comment>
<evidence type="ECO:0000259" key="2">
    <source>
        <dbReference type="Pfam" id="PF07905"/>
    </source>
</evidence>
<dbReference type="Pfam" id="PF07905">
    <property type="entry name" value="PucR"/>
    <property type="match status" value="1"/>
</dbReference>
<dbReference type="Pfam" id="PF13556">
    <property type="entry name" value="HTH_30"/>
    <property type="match status" value="1"/>
</dbReference>
<dbReference type="InterPro" id="IPR012914">
    <property type="entry name" value="PucR_dom"/>
</dbReference>
<dbReference type="Gene3D" id="1.10.10.2840">
    <property type="entry name" value="PucR C-terminal helix-turn-helix domain"/>
    <property type="match status" value="1"/>
</dbReference>
<organism evidence="5 6">
    <name type="scientific">Mycolicibacterium frederiksbergense</name>
    <dbReference type="NCBI Taxonomy" id="117567"/>
    <lineage>
        <taxon>Bacteria</taxon>
        <taxon>Bacillati</taxon>
        <taxon>Actinomycetota</taxon>
        <taxon>Actinomycetes</taxon>
        <taxon>Mycobacteriales</taxon>
        <taxon>Mycobacteriaceae</taxon>
        <taxon>Mycolicibacterium</taxon>
    </lineage>
</organism>
<proteinExistence type="inferred from homology"/>
<evidence type="ECO:0000259" key="3">
    <source>
        <dbReference type="Pfam" id="PF13556"/>
    </source>
</evidence>
<dbReference type="Proteomes" id="UP000501849">
    <property type="component" value="Chromosome"/>
</dbReference>
<feature type="domain" description="Purine catabolism PurC-like" evidence="2">
    <location>
        <begin position="7"/>
        <end position="120"/>
    </location>
</feature>
<dbReference type="InterPro" id="IPR042070">
    <property type="entry name" value="PucR_C-HTH_sf"/>
</dbReference>
<accession>A0A6H0S903</accession>
<protein>
    <submittedName>
        <fullName evidence="5">PucR family transcriptional regulator</fullName>
    </submittedName>
</protein>
<dbReference type="InterPro" id="IPR025736">
    <property type="entry name" value="PucR_C-HTH_dom"/>
</dbReference>
<dbReference type="RefSeq" id="WP_168143362.1">
    <property type="nucleotide sequence ID" value="NZ_CBCSDT010000031.1"/>
</dbReference>
<sequence>MLSLNALLDEPTLELRVLVPGPAGALDREALWLHNTELPDPSSYIRATEVVLTNGLWRDSTTATAFVSALQRGRAGGLIFGLTEQNPGVPGDLVDACEAAGMPLVSVSIAVPFTAITETAARIQGAARQDALATLARRGDALAMSIARGGGAEGVLAVLRRDHDLPLLVVDRMGRRLAGTVDVAGVDADVVDRSAAAALARRPPPLEAELPGVGSAALFLIEGAMGDIDAAVFCLRAAKDISATERDAVEQAARFLSLEVTKQQALQAIESRFSSELLEMVLSGVGRAGDVQDRLRAFGIDPSAQLAVITMVVGDGPVRPAGSTDEIEKFFRSRGVPAIVVAGSQDTVVVFPWGGRDTELVHLCTQLSAAVRQRFTDDRVVIGVGALAAGSGALREPLIGSREVCQVLRRRHIDSRVGTFADVSTYRMLLGLHERSVLRRFADDILAPLRRHDEQSGTELERTLRVFLGHDAHWSTTAQDLYIHVNTLRNRVARIGELTGRDANRLDDRVDLFLALEADALAQG</sequence>
<dbReference type="InterPro" id="IPR041522">
    <property type="entry name" value="CdaR_GGDEF"/>
</dbReference>